<evidence type="ECO:0000256" key="3">
    <source>
        <dbReference type="ARBA" id="ARBA00038502"/>
    </source>
</evidence>
<name>A0A7G7CSH3_9CORY</name>
<keyword evidence="1 5" id="KW-0808">Transferase</keyword>
<dbReference type="Proteomes" id="UP000515743">
    <property type="component" value="Chromosome"/>
</dbReference>
<evidence type="ECO:0000313" key="6">
    <source>
        <dbReference type="Proteomes" id="UP000515743"/>
    </source>
</evidence>
<keyword evidence="2" id="KW-0012">Acyltransferase</keyword>
<dbReference type="GO" id="GO:0016747">
    <property type="term" value="F:acyltransferase activity, transferring groups other than amino-acyl groups"/>
    <property type="evidence" value="ECO:0007669"/>
    <property type="project" value="InterPro"/>
</dbReference>
<comment type="similarity">
    <text evidence="3">Belongs to the acetyltransferase family. RimJ subfamily.</text>
</comment>
<dbReference type="PANTHER" id="PTHR43792:SF8">
    <property type="entry name" value="[RIBOSOMAL PROTEIN US5]-ALANINE N-ACETYLTRANSFERASE"/>
    <property type="match status" value="1"/>
</dbReference>
<dbReference type="Gene3D" id="3.40.630.30">
    <property type="match status" value="1"/>
</dbReference>
<gene>
    <name evidence="5" type="ORF">H0194_05800</name>
</gene>
<keyword evidence="6" id="KW-1185">Reference proteome</keyword>
<organism evidence="5 6">
    <name type="scientific">Corynebacterium incognita</name>
    <dbReference type="NCBI Taxonomy" id="2754725"/>
    <lineage>
        <taxon>Bacteria</taxon>
        <taxon>Bacillati</taxon>
        <taxon>Actinomycetota</taxon>
        <taxon>Actinomycetes</taxon>
        <taxon>Mycobacteriales</taxon>
        <taxon>Corynebacteriaceae</taxon>
        <taxon>Corynebacterium</taxon>
    </lineage>
</organism>
<feature type="domain" description="N-acetyltransferase" evidence="4">
    <location>
        <begin position="1"/>
        <end position="142"/>
    </location>
</feature>
<evidence type="ECO:0000256" key="2">
    <source>
        <dbReference type="ARBA" id="ARBA00023315"/>
    </source>
</evidence>
<dbReference type="PROSITE" id="PS51186">
    <property type="entry name" value="GNAT"/>
    <property type="match status" value="1"/>
</dbReference>
<evidence type="ECO:0000256" key="1">
    <source>
        <dbReference type="ARBA" id="ARBA00022679"/>
    </source>
</evidence>
<dbReference type="EMBL" id="CP059404">
    <property type="protein sequence ID" value="QNE90539.1"/>
    <property type="molecule type" value="Genomic_DNA"/>
</dbReference>
<dbReference type="Pfam" id="PF13302">
    <property type="entry name" value="Acetyltransf_3"/>
    <property type="match status" value="1"/>
</dbReference>
<dbReference type="AlphaFoldDB" id="A0A7G7CSH3"/>
<sequence>MYLTCIDADTQRFTTIPANYTREMATQFASEVTDSRWAITTPEFGDRYCGNIELRAIDATTADVGYSTSPWARGSGLQTAALQQVVEIARERRFHNLYLWADVDNAASRRVAEKAGFSFEGLDSERQCREGVNTAKYSLDLSAAPSRGHQFPGA</sequence>
<protein>
    <submittedName>
        <fullName evidence="5">GNAT family N-acetyltransferase</fullName>
    </submittedName>
</protein>
<proteinExistence type="inferred from homology"/>
<dbReference type="PANTHER" id="PTHR43792">
    <property type="entry name" value="GNAT FAMILY, PUTATIVE (AFU_ORTHOLOGUE AFUA_3G00765)-RELATED-RELATED"/>
    <property type="match status" value="1"/>
</dbReference>
<dbReference type="SUPFAM" id="SSF55729">
    <property type="entry name" value="Acyl-CoA N-acyltransferases (Nat)"/>
    <property type="match status" value="1"/>
</dbReference>
<accession>A0A7G7CSH3</accession>
<reference evidence="5 6" key="1">
    <citation type="submission" date="2020-07" db="EMBL/GenBank/DDBJ databases">
        <title>Complete genome and description of Corynebacterium incognita strain Marseille-Q3630 sp. nov.</title>
        <authorList>
            <person name="Boxberger M."/>
        </authorList>
    </citation>
    <scope>NUCLEOTIDE SEQUENCE [LARGE SCALE GENOMIC DNA]</scope>
    <source>
        <strain evidence="5 6">Marseille-Q3630</strain>
    </source>
</reference>
<evidence type="ECO:0000313" key="5">
    <source>
        <dbReference type="EMBL" id="QNE90539.1"/>
    </source>
</evidence>
<dbReference type="InterPro" id="IPR000182">
    <property type="entry name" value="GNAT_dom"/>
</dbReference>
<evidence type="ECO:0000259" key="4">
    <source>
        <dbReference type="PROSITE" id="PS51186"/>
    </source>
</evidence>
<dbReference type="KEGG" id="cik:H0194_05800"/>
<dbReference type="InterPro" id="IPR016181">
    <property type="entry name" value="Acyl_CoA_acyltransferase"/>
</dbReference>
<dbReference type="InterPro" id="IPR051531">
    <property type="entry name" value="N-acetyltransferase"/>
</dbReference>